<proteinExistence type="predicted"/>
<evidence type="ECO:0000259" key="1">
    <source>
        <dbReference type="Pfam" id="PF07498"/>
    </source>
</evidence>
<sequence>MAPVRQYAHVKVREVRRDRTRDELYDEARELGVDGRSNMTKDELVRSIAGRKAARTRATRKRRG</sequence>
<reference evidence="2 3" key="1">
    <citation type="submission" date="2018-03" db="EMBL/GenBank/DDBJ databases">
        <title>Aquarubrobacter algicola gen. nov., sp. nov., a novel actinobacterium isolated from shallow eutrophic lake during the end of cyanobacterial harmful algal blooms.</title>
        <authorList>
            <person name="Chun S.J."/>
        </authorList>
    </citation>
    <scope>NUCLEOTIDE SEQUENCE [LARGE SCALE GENOMIC DNA]</scope>
    <source>
        <strain evidence="2 3">Seoho-28</strain>
    </source>
</reference>
<dbReference type="RefSeq" id="WP_107569869.1">
    <property type="nucleotide sequence ID" value="NZ_PYYB01000002.1"/>
</dbReference>
<dbReference type="InterPro" id="IPR036269">
    <property type="entry name" value="Rho_N_sf"/>
</dbReference>
<dbReference type="InterPro" id="IPR011112">
    <property type="entry name" value="Rho-like_N"/>
</dbReference>
<dbReference type="GO" id="GO:0006353">
    <property type="term" value="P:DNA-templated transcription termination"/>
    <property type="evidence" value="ECO:0007669"/>
    <property type="project" value="InterPro"/>
</dbReference>
<dbReference type="AlphaFoldDB" id="A0A2T4UED1"/>
<name>A0A2T4UED1_9ACTN</name>
<feature type="domain" description="Rho termination factor-like N-terminal" evidence="1">
    <location>
        <begin position="22"/>
        <end position="51"/>
    </location>
</feature>
<evidence type="ECO:0000313" key="2">
    <source>
        <dbReference type="EMBL" id="PTL56150.1"/>
    </source>
</evidence>
<dbReference type="Pfam" id="PF07498">
    <property type="entry name" value="Rho_N"/>
    <property type="match status" value="1"/>
</dbReference>
<comment type="caution">
    <text evidence="2">The sequence shown here is derived from an EMBL/GenBank/DDBJ whole genome shotgun (WGS) entry which is preliminary data.</text>
</comment>
<dbReference type="EMBL" id="PYYB01000002">
    <property type="protein sequence ID" value="PTL56150.1"/>
    <property type="molecule type" value="Genomic_DNA"/>
</dbReference>
<dbReference type="SUPFAM" id="SSF68912">
    <property type="entry name" value="Rho N-terminal domain-like"/>
    <property type="match status" value="1"/>
</dbReference>
<gene>
    <name evidence="2" type="ORF">C7Y72_14245</name>
</gene>
<organism evidence="2 3">
    <name type="scientific">Paraconexibacter algicola</name>
    <dbReference type="NCBI Taxonomy" id="2133960"/>
    <lineage>
        <taxon>Bacteria</taxon>
        <taxon>Bacillati</taxon>
        <taxon>Actinomycetota</taxon>
        <taxon>Thermoleophilia</taxon>
        <taxon>Solirubrobacterales</taxon>
        <taxon>Paraconexibacteraceae</taxon>
        <taxon>Paraconexibacter</taxon>
    </lineage>
</organism>
<evidence type="ECO:0000313" key="3">
    <source>
        <dbReference type="Proteomes" id="UP000240739"/>
    </source>
</evidence>
<accession>A0A2T4UED1</accession>
<protein>
    <recommendedName>
        <fullName evidence="1">Rho termination factor-like N-terminal domain-containing protein</fullName>
    </recommendedName>
</protein>
<keyword evidence="3" id="KW-1185">Reference proteome</keyword>
<dbReference type="Proteomes" id="UP000240739">
    <property type="component" value="Unassembled WGS sequence"/>
</dbReference>